<organism evidence="1 2">
    <name type="scientific">Neorhizobium phenanthreniclasticum</name>
    <dbReference type="NCBI Taxonomy" id="3157917"/>
    <lineage>
        <taxon>Bacteria</taxon>
        <taxon>Pseudomonadati</taxon>
        <taxon>Pseudomonadota</taxon>
        <taxon>Alphaproteobacteria</taxon>
        <taxon>Hyphomicrobiales</taxon>
        <taxon>Rhizobiaceae</taxon>
        <taxon>Rhizobium/Agrobacterium group</taxon>
        <taxon>Neorhizobium</taxon>
    </lineage>
</organism>
<protein>
    <submittedName>
        <fullName evidence="1">Nucleotidyl transferase AbiEii/AbiGii toxin family protein</fullName>
    </submittedName>
</protein>
<dbReference type="InterPro" id="IPR043519">
    <property type="entry name" value="NT_sf"/>
</dbReference>
<dbReference type="Proteomes" id="UP001496627">
    <property type="component" value="Unassembled WGS sequence"/>
</dbReference>
<reference evidence="1 2" key="1">
    <citation type="submission" date="2024-05" db="EMBL/GenBank/DDBJ databases">
        <title>Neorhizobium sp. Rsf11, a plant growth promoting and heavy metal resistant PAH-degrader.</title>
        <authorList>
            <person name="Golubev S.N."/>
            <person name="Muratova A.Y."/>
            <person name="Markelova M.I."/>
        </authorList>
    </citation>
    <scope>NUCLEOTIDE SEQUENCE [LARGE SCALE GENOMIC DNA]</scope>
    <source>
        <strain evidence="1 2">Rsf11</strain>
    </source>
</reference>
<evidence type="ECO:0000313" key="1">
    <source>
        <dbReference type="EMBL" id="MEQ1405013.1"/>
    </source>
</evidence>
<comment type="caution">
    <text evidence="1">The sequence shown here is derived from an EMBL/GenBank/DDBJ whole genome shotgun (WGS) entry which is preliminary data.</text>
</comment>
<keyword evidence="2" id="KW-1185">Reference proteome</keyword>
<gene>
    <name evidence="1" type="ORF">ABK249_08735</name>
</gene>
<dbReference type="EMBL" id="JBEAAL010000004">
    <property type="protein sequence ID" value="MEQ1405013.1"/>
    <property type="molecule type" value="Genomic_DNA"/>
</dbReference>
<sequence>MEQPWCVVGGWALNLWHGHQTRSHEDLEFTILRHDVPAFRERLEGMRFYSVGNGNVDYLPAEQQPPEAIAQIWCEDVETRHWRVDMMIEPGTEDRWVYKRDPSISLRRAEIVTRTTEGAPYLKLAAIMLFKAKYRRAKDEIDFDNALTKLTDPERGWLKACLETLHPGHAWTARLQAGPPGLPVALGRKLPHA</sequence>
<dbReference type="Gene3D" id="3.30.460.40">
    <property type="match status" value="1"/>
</dbReference>
<dbReference type="Pfam" id="PF08843">
    <property type="entry name" value="AbiEii"/>
    <property type="match status" value="1"/>
</dbReference>
<dbReference type="InterPro" id="IPR014942">
    <property type="entry name" value="AbiEii"/>
</dbReference>
<dbReference type="SUPFAM" id="SSF81301">
    <property type="entry name" value="Nucleotidyltransferase"/>
    <property type="match status" value="1"/>
</dbReference>
<name>A0ABV0LZI0_9HYPH</name>
<dbReference type="GO" id="GO:0016740">
    <property type="term" value="F:transferase activity"/>
    <property type="evidence" value="ECO:0007669"/>
    <property type="project" value="UniProtKB-KW"/>
</dbReference>
<keyword evidence="1" id="KW-0808">Transferase</keyword>
<proteinExistence type="predicted"/>
<accession>A0ABV0LZI0</accession>
<dbReference type="RefSeq" id="WP_348862603.1">
    <property type="nucleotide sequence ID" value="NZ_JBEAAL010000004.1"/>
</dbReference>
<evidence type="ECO:0000313" key="2">
    <source>
        <dbReference type="Proteomes" id="UP001496627"/>
    </source>
</evidence>